<reference evidence="1" key="1">
    <citation type="submission" date="2020-08" db="EMBL/GenBank/DDBJ databases">
        <title>Multicomponent nature underlies the extraordinary mechanical properties of spider dragline silk.</title>
        <authorList>
            <person name="Kono N."/>
            <person name="Nakamura H."/>
            <person name="Mori M."/>
            <person name="Yoshida Y."/>
            <person name="Ohtoshi R."/>
            <person name="Malay A.D."/>
            <person name="Moran D.A.P."/>
            <person name="Tomita M."/>
            <person name="Numata K."/>
            <person name="Arakawa K."/>
        </authorList>
    </citation>
    <scope>NUCLEOTIDE SEQUENCE</scope>
</reference>
<gene>
    <name evidence="1" type="ORF">NPIL_122621</name>
</gene>
<accession>A0A8X6IU44</accession>
<name>A0A8X6IU44_NEPPI</name>
<sequence length="47" mass="5360">MEKEKVVVESKRNANVSIERVTLPGVQSLRPLRKGTSRTLVDVRRRA</sequence>
<evidence type="ECO:0000313" key="1">
    <source>
        <dbReference type="EMBL" id="GFS59612.1"/>
    </source>
</evidence>
<protein>
    <submittedName>
        <fullName evidence="1">Uncharacterized protein</fullName>
    </submittedName>
</protein>
<organism evidence="1 2">
    <name type="scientific">Nephila pilipes</name>
    <name type="common">Giant wood spider</name>
    <name type="synonym">Nephila maculata</name>
    <dbReference type="NCBI Taxonomy" id="299642"/>
    <lineage>
        <taxon>Eukaryota</taxon>
        <taxon>Metazoa</taxon>
        <taxon>Ecdysozoa</taxon>
        <taxon>Arthropoda</taxon>
        <taxon>Chelicerata</taxon>
        <taxon>Arachnida</taxon>
        <taxon>Araneae</taxon>
        <taxon>Araneomorphae</taxon>
        <taxon>Entelegynae</taxon>
        <taxon>Araneoidea</taxon>
        <taxon>Nephilidae</taxon>
        <taxon>Nephila</taxon>
    </lineage>
</organism>
<feature type="non-terminal residue" evidence="1">
    <location>
        <position position="1"/>
    </location>
</feature>
<keyword evidence="2" id="KW-1185">Reference proteome</keyword>
<dbReference type="EMBL" id="BMAW01093275">
    <property type="protein sequence ID" value="GFS59612.1"/>
    <property type="molecule type" value="Genomic_DNA"/>
</dbReference>
<dbReference type="AlphaFoldDB" id="A0A8X6IU44"/>
<comment type="caution">
    <text evidence="1">The sequence shown here is derived from an EMBL/GenBank/DDBJ whole genome shotgun (WGS) entry which is preliminary data.</text>
</comment>
<proteinExistence type="predicted"/>
<evidence type="ECO:0000313" key="2">
    <source>
        <dbReference type="Proteomes" id="UP000887013"/>
    </source>
</evidence>
<dbReference type="Proteomes" id="UP000887013">
    <property type="component" value="Unassembled WGS sequence"/>
</dbReference>